<dbReference type="OrthoDB" id="269804at2759"/>
<dbReference type="PANTHER" id="PTHR37754">
    <property type="entry name" value="CALCIUM ION-BINDING PROTEIN"/>
    <property type="match status" value="1"/>
</dbReference>
<dbReference type="EMBL" id="JADCNL010000001">
    <property type="protein sequence ID" value="KAG0498717.1"/>
    <property type="molecule type" value="Genomic_DNA"/>
</dbReference>
<name>A0A835S736_VANPL</name>
<dbReference type="InterPro" id="IPR057196">
    <property type="entry name" value="DUF7874"/>
</dbReference>
<protein>
    <submittedName>
        <fullName evidence="1">Uncharacterized protein</fullName>
    </submittedName>
</protein>
<comment type="caution">
    <text evidence="1">The sequence shown here is derived from an EMBL/GenBank/DDBJ whole genome shotgun (WGS) entry which is preliminary data.</text>
</comment>
<organism evidence="1 2">
    <name type="scientific">Vanilla planifolia</name>
    <name type="common">Vanilla</name>
    <dbReference type="NCBI Taxonomy" id="51239"/>
    <lineage>
        <taxon>Eukaryota</taxon>
        <taxon>Viridiplantae</taxon>
        <taxon>Streptophyta</taxon>
        <taxon>Embryophyta</taxon>
        <taxon>Tracheophyta</taxon>
        <taxon>Spermatophyta</taxon>
        <taxon>Magnoliopsida</taxon>
        <taxon>Liliopsida</taxon>
        <taxon>Asparagales</taxon>
        <taxon>Orchidaceae</taxon>
        <taxon>Vanilloideae</taxon>
        <taxon>Vanilleae</taxon>
        <taxon>Vanilla</taxon>
    </lineage>
</organism>
<sequence length="168" mass="18898">MGKAGKIGEDEMHRRIVVPRKLQVRRICEKVFEQCADNNKMLPSNKLHVAILMVYNSVNKQLLSPHKEPPSMEKVNAKVEAFRSKGNEALDKQQFSDLIIEWIQKDLHIVLANRMILALLAAPVMAIKTKSAAMNVPRIRPIAEKVPTPLIISAYSVGLVLLQDSRVN</sequence>
<dbReference type="PANTHER" id="PTHR37754:SF4">
    <property type="entry name" value="EF-HAND DOMAIN-CONTAINING PROTEIN"/>
    <property type="match status" value="1"/>
</dbReference>
<keyword evidence="2" id="KW-1185">Reference proteome</keyword>
<proteinExistence type="predicted"/>
<dbReference type="AlphaFoldDB" id="A0A835S736"/>
<accession>A0A835S736</accession>
<dbReference type="Proteomes" id="UP000636800">
    <property type="component" value="Chromosome 1"/>
</dbReference>
<reference evidence="1 2" key="1">
    <citation type="journal article" date="2020" name="Nat. Food">
        <title>A phased Vanilla planifolia genome enables genetic improvement of flavour and production.</title>
        <authorList>
            <person name="Hasing T."/>
            <person name="Tang H."/>
            <person name="Brym M."/>
            <person name="Khazi F."/>
            <person name="Huang T."/>
            <person name="Chambers A.H."/>
        </authorList>
    </citation>
    <scope>NUCLEOTIDE SEQUENCE [LARGE SCALE GENOMIC DNA]</scope>
    <source>
        <tissue evidence="1">Leaf</tissue>
    </source>
</reference>
<evidence type="ECO:0000313" key="2">
    <source>
        <dbReference type="Proteomes" id="UP000636800"/>
    </source>
</evidence>
<gene>
    <name evidence="1" type="ORF">HPP92_003408</name>
</gene>
<dbReference type="Pfam" id="PF25284">
    <property type="entry name" value="DUF7874"/>
    <property type="match status" value="1"/>
</dbReference>
<evidence type="ECO:0000313" key="1">
    <source>
        <dbReference type="EMBL" id="KAG0498717.1"/>
    </source>
</evidence>